<keyword evidence="3" id="KW-1185">Reference proteome</keyword>
<dbReference type="PANTHER" id="PTHR43135:SF3">
    <property type="entry name" value="ALPHA-D-RIBOSE 1-METHYLPHOSPHONATE 5-TRIPHOSPHATE DIPHOSPHATASE"/>
    <property type="match status" value="1"/>
</dbReference>
<dbReference type="AlphaFoldDB" id="A0A2H3NST6"/>
<sequence>MAWMLMAAPLTAQIALRADTVHTMTGDPIINGVVLIEGSTIADVGPADAVDIPDGATVYEGTVITPGLVDPRGTVGLSGIYNVDSDQDQLDTTAPMQPELRAIDAYNPQEELVAFLRDQGITTVHTGHGPGALISGQTATFKTTGETVDDASLSDISALSMTLGPAATQRFSSPGTRAKGAAMLRDMFLQAERYRDTPEDERERNLPMEVLVQVLDGEIPAFIQAHRSHDIMTALRLAEEFGFNLVLEGAAEAYLVTEEIAEADIPVVLHPPKIRPFGAAENAQLTTAGELHAAGIPVAIQSGYEAYVPKTRVVLFEAGVAAANGLPHEAALASITRTAADIIGQSDVIGTLEPGKHGDVVLYNGNPFEYVTNACTVVIEGEVVKEDGCS</sequence>
<accession>A0A2H3NST6</accession>
<comment type="caution">
    <text evidence="2">The sequence shown here is derived from an EMBL/GenBank/DDBJ whole genome shotgun (WGS) entry which is preliminary data.</text>
</comment>
<evidence type="ECO:0000259" key="1">
    <source>
        <dbReference type="Pfam" id="PF07969"/>
    </source>
</evidence>
<dbReference type="Pfam" id="PF07969">
    <property type="entry name" value="Amidohydro_3"/>
    <property type="match status" value="1"/>
</dbReference>
<dbReference type="SUPFAM" id="SSF51556">
    <property type="entry name" value="Metallo-dependent hydrolases"/>
    <property type="match status" value="1"/>
</dbReference>
<evidence type="ECO:0000313" key="2">
    <source>
        <dbReference type="EMBL" id="PEN06771.1"/>
    </source>
</evidence>
<dbReference type="InterPro" id="IPR051781">
    <property type="entry name" value="Metallo-dep_Hydrolase"/>
</dbReference>
<dbReference type="InterPro" id="IPR013108">
    <property type="entry name" value="Amidohydro_3"/>
</dbReference>
<dbReference type="Proteomes" id="UP000221024">
    <property type="component" value="Unassembled WGS sequence"/>
</dbReference>
<reference evidence="2 3" key="1">
    <citation type="submission" date="2017-10" db="EMBL/GenBank/DDBJ databases">
        <title>Draft genome of Longimonas halophila.</title>
        <authorList>
            <person name="Goh K.M."/>
            <person name="Shamsir M.S."/>
            <person name="Lim S.W."/>
        </authorList>
    </citation>
    <scope>NUCLEOTIDE SEQUENCE [LARGE SCALE GENOMIC DNA]</scope>
    <source>
        <strain evidence="2 3">KCTC 42399</strain>
    </source>
</reference>
<dbReference type="GO" id="GO:0016810">
    <property type="term" value="F:hydrolase activity, acting on carbon-nitrogen (but not peptide) bonds"/>
    <property type="evidence" value="ECO:0007669"/>
    <property type="project" value="InterPro"/>
</dbReference>
<protein>
    <submittedName>
        <fullName evidence="2">Amidohydrolase</fullName>
    </submittedName>
</protein>
<evidence type="ECO:0000313" key="3">
    <source>
        <dbReference type="Proteomes" id="UP000221024"/>
    </source>
</evidence>
<dbReference type="PANTHER" id="PTHR43135">
    <property type="entry name" value="ALPHA-D-RIBOSE 1-METHYLPHOSPHONATE 5-TRIPHOSPHATE DIPHOSPHATASE"/>
    <property type="match status" value="1"/>
</dbReference>
<dbReference type="InterPro" id="IPR032466">
    <property type="entry name" value="Metal_Hydrolase"/>
</dbReference>
<dbReference type="Gene3D" id="3.20.20.140">
    <property type="entry name" value="Metal-dependent hydrolases"/>
    <property type="match status" value="1"/>
</dbReference>
<feature type="domain" description="Amidohydrolase 3" evidence="1">
    <location>
        <begin position="288"/>
        <end position="384"/>
    </location>
</feature>
<dbReference type="SUPFAM" id="SSF51338">
    <property type="entry name" value="Composite domain of metallo-dependent hydrolases"/>
    <property type="match status" value="1"/>
</dbReference>
<keyword evidence="2" id="KW-0378">Hydrolase</keyword>
<organism evidence="2 3">
    <name type="scientific">Longimonas halophila</name>
    <dbReference type="NCBI Taxonomy" id="1469170"/>
    <lineage>
        <taxon>Bacteria</taxon>
        <taxon>Pseudomonadati</taxon>
        <taxon>Rhodothermota</taxon>
        <taxon>Rhodothermia</taxon>
        <taxon>Rhodothermales</taxon>
        <taxon>Salisaetaceae</taxon>
        <taxon>Longimonas</taxon>
    </lineage>
</organism>
<proteinExistence type="predicted"/>
<dbReference type="Gene3D" id="2.30.40.10">
    <property type="entry name" value="Urease, subunit C, domain 1"/>
    <property type="match status" value="1"/>
</dbReference>
<dbReference type="EMBL" id="PDEP01000007">
    <property type="protein sequence ID" value="PEN06771.1"/>
    <property type="molecule type" value="Genomic_DNA"/>
</dbReference>
<gene>
    <name evidence="2" type="ORF">CRI93_09030</name>
</gene>
<name>A0A2H3NST6_9BACT</name>
<dbReference type="InterPro" id="IPR011059">
    <property type="entry name" value="Metal-dep_hydrolase_composite"/>
</dbReference>